<name>A0ABS5F0A1_9PROT</name>
<keyword evidence="4" id="KW-1185">Reference proteome</keyword>
<comment type="caution">
    <text evidence="3">The sequence shown here is derived from an EMBL/GenBank/DDBJ whole genome shotgun (WGS) entry which is preliminary data.</text>
</comment>
<organism evidence="3 4">
    <name type="scientific">Plastoroseomonas hellenica</name>
    <dbReference type="NCBI Taxonomy" id="2687306"/>
    <lineage>
        <taxon>Bacteria</taxon>
        <taxon>Pseudomonadati</taxon>
        <taxon>Pseudomonadota</taxon>
        <taxon>Alphaproteobacteria</taxon>
        <taxon>Acetobacterales</taxon>
        <taxon>Acetobacteraceae</taxon>
        <taxon>Plastoroseomonas</taxon>
    </lineage>
</organism>
<comment type="similarity">
    <text evidence="1">Belongs to the UPF0065 (bug) family.</text>
</comment>
<dbReference type="EMBL" id="JAAGBB010000019">
    <property type="protein sequence ID" value="MBR0665956.1"/>
    <property type="molecule type" value="Genomic_DNA"/>
</dbReference>
<feature type="chain" id="PRO_5047094279" evidence="2">
    <location>
        <begin position="24"/>
        <end position="328"/>
    </location>
</feature>
<dbReference type="Pfam" id="PF03401">
    <property type="entry name" value="TctC"/>
    <property type="match status" value="1"/>
</dbReference>
<dbReference type="Gene3D" id="3.40.190.10">
    <property type="entry name" value="Periplasmic binding protein-like II"/>
    <property type="match status" value="1"/>
</dbReference>
<keyword evidence="2" id="KW-0732">Signal</keyword>
<reference evidence="4" key="1">
    <citation type="journal article" date="2021" name="Syst. Appl. Microbiol.">
        <title>Roseomonas hellenica sp. nov., isolated from roots of wild-growing Alkanna tinctoria.</title>
        <authorList>
            <person name="Rat A."/>
            <person name="Naranjo H.D."/>
            <person name="Lebbe L."/>
            <person name="Cnockaert M."/>
            <person name="Krigas N."/>
            <person name="Grigoriadou K."/>
            <person name="Maloupa E."/>
            <person name="Willems A."/>
        </authorList>
    </citation>
    <scope>NUCLEOTIDE SEQUENCE [LARGE SCALE GENOMIC DNA]</scope>
    <source>
        <strain evidence="4">LMG 31523</strain>
    </source>
</reference>
<sequence>MATRRDVLASAACLAAAPWAAMAQEAYPARPVRMLVPYAPGGATDIVARMVGEEMRRVLGQPFMVENRPGAAGILAVETMARARPDGYTLMVGNVTTNAITPVLFQRRMSIDYEKEVVPVARLADLPAFLLATTTNFPARSLAEAIDYARRNPGRVNYCSSGVGSYQQFDAVMLGRREGLDMTHVPMPGGAGPTITELLNGNLHLCFLNVATAAGMVRDGRIRALAVASDARLPDFPDLPTMAELGYPGIGTVAWQALFAPAETPRQVLLTLHRAAHEALRAEPVREGFRRQGMRPMPETSLEQTRDWLRSELTLWRRTTEAAAIDLG</sequence>
<accession>A0ABS5F0A1</accession>
<feature type="signal peptide" evidence="2">
    <location>
        <begin position="1"/>
        <end position="23"/>
    </location>
</feature>
<dbReference type="PANTHER" id="PTHR42928">
    <property type="entry name" value="TRICARBOXYLATE-BINDING PROTEIN"/>
    <property type="match status" value="1"/>
</dbReference>
<dbReference type="Gene3D" id="3.40.190.150">
    <property type="entry name" value="Bordetella uptake gene, domain 1"/>
    <property type="match status" value="1"/>
</dbReference>
<gene>
    <name evidence="3" type="ORF">GXW71_16475</name>
</gene>
<dbReference type="InterPro" id="IPR042100">
    <property type="entry name" value="Bug_dom1"/>
</dbReference>
<dbReference type="PANTHER" id="PTHR42928:SF5">
    <property type="entry name" value="BLR1237 PROTEIN"/>
    <property type="match status" value="1"/>
</dbReference>
<dbReference type="RefSeq" id="WP_211853629.1">
    <property type="nucleotide sequence ID" value="NZ_JAAGBB010000019.1"/>
</dbReference>
<dbReference type="CDD" id="cd07012">
    <property type="entry name" value="PBP2_Bug_TTT"/>
    <property type="match status" value="1"/>
</dbReference>
<dbReference type="Proteomes" id="UP001196870">
    <property type="component" value="Unassembled WGS sequence"/>
</dbReference>
<protein>
    <submittedName>
        <fullName evidence="3">Tripartite tricarboxylate transporter substrate binding protein</fullName>
    </submittedName>
</protein>
<evidence type="ECO:0000313" key="3">
    <source>
        <dbReference type="EMBL" id="MBR0665956.1"/>
    </source>
</evidence>
<dbReference type="PIRSF" id="PIRSF017082">
    <property type="entry name" value="YflP"/>
    <property type="match status" value="1"/>
</dbReference>
<evidence type="ECO:0000256" key="2">
    <source>
        <dbReference type="SAM" id="SignalP"/>
    </source>
</evidence>
<dbReference type="InterPro" id="IPR005064">
    <property type="entry name" value="BUG"/>
</dbReference>
<evidence type="ECO:0000256" key="1">
    <source>
        <dbReference type="ARBA" id="ARBA00006987"/>
    </source>
</evidence>
<evidence type="ECO:0000313" key="4">
    <source>
        <dbReference type="Proteomes" id="UP001196870"/>
    </source>
</evidence>
<proteinExistence type="inferred from homology"/>